<dbReference type="RefSeq" id="WP_151471119.1">
    <property type="nucleotide sequence ID" value="NZ_WBKG01000019.1"/>
</dbReference>
<keyword evidence="3" id="KW-1185">Reference proteome</keyword>
<feature type="domain" description="Suppressor of fused-like" evidence="1">
    <location>
        <begin position="90"/>
        <end position="243"/>
    </location>
</feature>
<evidence type="ECO:0000313" key="2">
    <source>
        <dbReference type="EMBL" id="KAB1986425.1"/>
    </source>
</evidence>
<sequence length="247" mass="26558">MGPTATCTFFGRLTVRGGRGGARCSTWLAPISLPPLLSGDHRSSPGPTGPEVGRENLVPELIDHFESRLGRMIGAWSPPAGAVQGTPQVACFREGRLSGAQAFATVGLSRTPLWHPASDRHFHLELLACENAGRAAGYGHFPDVLEYVVGQLMASGQAILRGDVVPLPAPLPGGTMTSLYAGLPVYFDDDFFSVTIENGSDVAIVWLIPITDQETSFIREKGWRAFEDALVRQDPDLLDPARPQLDL</sequence>
<organism evidence="2 3">
    <name type="scientific">Streptomyces triticiradicis</name>
    <dbReference type="NCBI Taxonomy" id="2651189"/>
    <lineage>
        <taxon>Bacteria</taxon>
        <taxon>Bacillati</taxon>
        <taxon>Actinomycetota</taxon>
        <taxon>Actinomycetes</taxon>
        <taxon>Kitasatosporales</taxon>
        <taxon>Streptomycetaceae</taxon>
        <taxon>Streptomyces</taxon>
    </lineage>
</organism>
<proteinExistence type="predicted"/>
<reference evidence="2 3" key="1">
    <citation type="submission" date="2019-09" db="EMBL/GenBank/DDBJ databases">
        <title>Isolation and identification of active actinomycetes.</title>
        <authorList>
            <person name="Yu Z."/>
            <person name="Han C."/>
            <person name="Yu B."/>
        </authorList>
    </citation>
    <scope>NUCLEOTIDE SEQUENCE [LARGE SCALE GENOMIC DNA]</scope>
    <source>
        <strain evidence="2 3">NEAU-H2</strain>
    </source>
</reference>
<evidence type="ECO:0000259" key="1">
    <source>
        <dbReference type="Pfam" id="PF05076"/>
    </source>
</evidence>
<comment type="caution">
    <text evidence="2">The sequence shown here is derived from an EMBL/GenBank/DDBJ whole genome shotgun (WGS) entry which is preliminary data.</text>
</comment>
<evidence type="ECO:0000313" key="3">
    <source>
        <dbReference type="Proteomes" id="UP000442990"/>
    </source>
</evidence>
<dbReference type="Proteomes" id="UP000442990">
    <property type="component" value="Unassembled WGS sequence"/>
</dbReference>
<protein>
    <submittedName>
        <fullName evidence="2">Suppressor of fused domain protein</fullName>
    </submittedName>
</protein>
<dbReference type="InterPro" id="IPR020941">
    <property type="entry name" value="SUFU-like_domain"/>
</dbReference>
<dbReference type="Pfam" id="PF05076">
    <property type="entry name" value="SUFU"/>
    <property type="match status" value="1"/>
</dbReference>
<name>A0A7J5DC84_9ACTN</name>
<accession>A0A7J5DC84</accession>
<dbReference type="AlphaFoldDB" id="A0A7J5DC84"/>
<dbReference type="EMBL" id="WBKG01000019">
    <property type="protein sequence ID" value="KAB1986425.1"/>
    <property type="molecule type" value="Genomic_DNA"/>
</dbReference>
<gene>
    <name evidence="2" type="ORF">F8144_22265</name>
</gene>